<dbReference type="Proteomes" id="UP000679725">
    <property type="component" value="Unassembled WGS sequence"/>
</dbReference>
<dbReference type="PANTHER" id="PTHR36109">
    <property type="entry name" value="MEMBRANE PROTEIN-RELATED"/>
    <property type="match status" value="1"/>
</dbReference>
<keyword evidence="3" id="KW-1185">Reference proteome</keyword>
<accession>A0ABM8ULE9</accession>
<protein>
    <recommendedName>
        <fullName evidence="4">DUF1269 domain-containing protein</fullName>
    </recommendedName>
</protein>
<evidence type="ECO:0008006" key="4">
    <source>
        <dbReference type="Google" id="ProtNLM"/>
    </source>
</evidence>
<reference evidence="2 3" key="1">
    <citation type="submission" date="2021-04" db="EMBL/GenBank/DDBJ databases">
        <authorList>
            <person name="Rodrigo-Torres L."/>
            <person name="Arahal R. D."/>
            <person name="Lucena T."/>
        </authorList>
    </citation>
    <scope>NUCLEOTIDE SEQUENCE [LARGE SCALE GENOMIC DNA]</scope>
    <source>
        <strain evidence="2 3">CECT 9623</strain>
    </source>
</reference>
<proteinExistence type="predicted"/>
<dbReference type="RefSeq" id="WP_215232370.1">
    <property type="nucleotide sequence ID" value="NZ_CAJRAU010000001.1"/>
</dbReference>
<name>A0ABM8ULE9_9BACT</name>
<evidence type="ECO:0000313" key="3">
    <source>
        <dbReference type="Proteomes" id="UP000679725"/>
    </source>
</evidence>
<organism evidence="2 3">
    <name type="scientific">Dyadobacter linearis</name>
    <dbReference type="NCBI Taxonomy" id="2823330"/>
    <lineage>
        <taxon>Bacteria</taxon>
        <taxon>Pseudomonadati</taxon>
        <taxon>Bacteroidota</taxon>
        <taxon>Cytophagia</taxon>
        <taxon>Cytophagales</taxon>
        <taxon>Spirosomataceae</taxon>
        <taxon>Dyadobacter</taxon>
    </lineage>
</organism>
<dbReference type="PANTHER" id="PTHR36109:SF2">
    <property type="entry name" value="MEMBRANE PROTEIN"/>
    <property type="match status" value="1"/>
</dbReference>
<comment type="caution">
    <text evidence="2">The sequence shown here is derived from an EMBL/GenBank/DDBJ whole genome shotgun (WGS) entry which is preliminary data.</text>
</comment>
<sequence length="182" mass="19183">MESSSYAYDSPGMVSAVFLTRDDADKAYKALLKKGYSEDEISVLMSDETLNKHLSDTNEHSEPESTPPTEEDRGKTIGGTTGALTGLFVSLGLVAVPGLGISIAGPVMAGIAGALTGRTLGGIIGSKIPATHSDTYEEGVKEGGIIISVDPKNRAESDEIIQKFQQYNGRDILTNDGYSPLN</sequence>
<feature type="compositionally biased region" description="Basic and acidic residues" evidence="1">
    <location>
        <begin position="54"/>
        <end position="63"/>
    </location>
</feature>
<gene>
    <name evidence="2" type="ORF">DYBT9623_01006</name>
</gene>
<evidence type="ECO:0000256" key="1">
    <source>
        <dbReference type="SAM" id="MobiDB-lite"/>
    </source>
</evidence>
<dbReference type="InterPro" id="IPR052948">
    <property type="entry name" value="Low_temp-induced_all0457"/>
</dbReference>
<feature type="region of interest" description="Disordered" evidence="1">
    <location>
        <begin position="54"/>
        <end position="76"/>
    </location>
</feature>
<evidence type="ECO:0000313" key="2">
    <source>
        <dbReference type="EMBL" id="CAG5068277.1"/>
    </source>
</evidence>
<dbReference type="EMBL" id="CAJRAU010000001">
    <property type="protein sequence ID" value="CAG5068277.1"/>
    <property type="molecule type" value="Genomic_DNA"/>
</dbReference>